<dbReference type="GO" id="GO:0004714">
    <property type="term" value="F:transmembrane receptor protein tyrosine kinase activity"/>
    <property type="evidence" value="ECO:0007669"/>
    <property type="project" value="InterPro"/>
</dbReference>
<dbReference type="PROSITE" id="PS00108">
    <property type="entry name" value="PROTEIN_KINASE_ST"/>
    <property type="match status" value="1"/>
</dbReference>
<dbReference type="GO" id="GO:0005886">
    <property type="term" value="C:plasma membrane"/>
    <property type="evidence" value="ECO:0007669"/>
    <property type="project" value="TreeGrafter"/>
</dbReference>
<dbReference type="Gene3D" id="1.10.510.10">
    <property type="entry name" value="Transferase(Phosphotransferase) domain 1"/>
    <property type="match status" value="1"/>
</dbReference>
<dbReference type="SUPFAM" id="SSF56112">
    <property type="entry name" value="Protein kinase-like (PK-like)"/>
    <property type="match status" value="1"/>
</dbReference>
<feature type="domain" description="Protein kinase" evidence="1">
    <location>
        <begin position="1"/>
        <end position="210"/>
    </location>
</feature>
<name>A0AAU9N376_9ASTR</name>
<keyword evidence="3" id="KW-1185">Reference proteome</keyword>
<dbReference type="Proteomes" id="UP001157418">
    <property type="component" value="Unassembled WGS sequence"/>
</dbReference>
<dbReference type="InterPro" id="IPR000719">
    <property type="entry name" value="Prot_kinase_dom"/>
</dbReference>
<evidence type="ECO:0000313" key="3">
    <source>
        <dbReference type="Proteomes" id="UP001157418"/>
    </source>
</evidence>
<dbReference type="PROSITE" id="PS50011">
    <property type="entry name" value="PROTEIN_KINASE_DOM"/>
    <property type="match status" value="1"/>
</dbReference>
<sequence>MESGTLRQHLYDIDSPLPTHDPLTWIQRLNIAIHSASGLHYLHTGFQSPIIHRDVKSSNILLDKNLNAKVADFGLSRERPAVDNAQLSSAVKGSFGYLDPEYYRRHRLTEKSDVYSFGVVLFEILFARLALDETRPTEQQLLSERAIHCYRNNILQQNIDPYLMGEIRPQCFKLYAETAIACLADKGEDRPSMGDVLVSLHLQESNDLFLRMAPEGFDGTVGGN</sequence>
<dbReference type="InterPro" id="IPR045272">
    <property type="entry name" value="ANXUR1/2-like"/>
</dbReference>
<protein>
    <recommendedName>
        <fullName evidence="1">Protein kinase domain-containing protein</fullName>
    </recommendedName>
</protein>
<dbReference type="InterPro" id="IPR001245">
    <property type="entry name" value="Ser-Thr/Tyr_kinase_cat_dom"/>
</dbReference>
<dbReference type="SMART" id="SM00220">
    <property type="entry name" value="S_TKc"/>
    <property type="match status" value="1"/>
</dbReference>
<gene>
    <name evidence="2" type="ORF">LVIROSA_LOCUS19834</name>
</gene>
<dbReference type="EMBL" id="CAKMRJ010003334">
    <property type="protein sequence ID" value="CAH1433237.1"/>
    <property type="molecule type" value="Genomic_DNA"/>
</dbReference>
<dbReference type="AlphaFoldDB" id="A0AAU9N376"/>
<dbReference type="GO" id="GO:0009506">
    <property type="term" value="C:plasmodesma"/>
    <property type="evidence" value="ECO:0007669"/>
    <property type="project" value="TreeGrafter"/>
</dbReference>
<dbReference type="FunFam" id="1.10.510.10:FF:000876">
    <property type="entry name" value="Receptor-like protein kinase FERONIA"/>
    <property type="match status" value="1"/>
</dbReference>
<comment type="caution">
    <text evidence="2">The sequence shown here is derived from an EMBL/GenBank/DDBJ whole genome shotgun (WGS) entry which is preliminary data.</text>
</comment>
<dbReference type="InterPro" id="IPR011009">
    <property type="entry name" value="Kinase-like_dom_sf"/>
</dbReference>
<evidence type="ECO:0000259" key="1">
    <source>
        <dbReference type="PROSITE" id="PS50011"/>
    </source>
</evidence>
<organism evidence="2 3">
    <name type="scientific">Lactuca virosa</name>
    <dbReference type="NCBI Taxonomy" id="75947"/>
    <lineage>
        <taxon>Eukaryota</taxon>
        <taxon>Viridiplantae</taxon>
        <taxon>Streptophyta</taxon>
        <taxon>Embryophyta</taxon>
        <taxon>Tracheophyta</taxon>
        <taxon>Spermatophyta</taxon>
        <taxon>Magnoliopsida</taxon>
        <taxon>eudicotyledons</taxon>
        <taxon>Gunneridae</taxon>
        <taxon>Pentapetalae</taxon>
        <taxon>asterids</taxon>
        <taxon>campanulids</taxon>
        <taxon>Asterales</taxon>
        <taxon>Asteraceae</taxon>
        <taxon>Cichorioideae</taxon>
        <taxon>Cichorieae</taxon>
        <taxon>Lactucinae</taxon>
        <taxon>Lactuca</taxon>
    </lineage>
</organism>
<dbReference type="Pfam" id="PF07714">
    <property type="entry name" value="PK_Tyr_Ser-Thr"/>
    <property type="match status" value="1"/>
</dbReference>
<proteinExistence type="predicted"/>
<dbReference type="PANTHER" id="PTHR27003:SF88">
    <property type="entry name" value="RECEPTOR-LIKE PROTEIN KINASE THESEUS 1"/>
    <property type="match status" value="1"/>
</dbReference>
<reference evidence="2 3" key="1">
    <citation type="submission" date="2022-01" db="EMBL/GenBank/DDBJ databases">
        <authorList>
            <person name="Xiong W."/>
            <person name="Schranz E."/>
        </authorList>
    </citation>
    <scope>NUCLEOTIDE SEQUENCE [LARGE SCALE GENOMIC DNA]</scope>
</reference>
<dbReference type="PANTHER" id="PTHR27003">
    <property type="entry name" value="OS07G0166700 PROTEIN"/>
    <property type="match status" value="1"/>
</dbReference>
<dbReference type="GO" id="GO:0005524">
    <property type="term" value="F:ATP binding"/>
    <property type="evidence" value="ECO:0007669"/>
    <property type="project" value="InterPro"/>
</dbReference>
<accession>A0AAU9N376</accession>
<dbReference type="InterPro" id="IPR008271">
    <property type="entry name" value="Ser/Thr_kinase_AS"/>
</dbReference>
<evidence type="ECO:0000313" key="2">
    <source>
        <dbReference type="EMBL" id="CAH1433237.1"/>
    </source>
</evidence>